<protein>
    <submittedName>
        <fullName evidence="3">LigA</fullName>
    </submittedName>
</protein>
<keyword evidence="2" id="KW-1185">Reference proteome</keyword>
<sequence length="334" mass="34697">MGPASGLQAGRRLGRAAPHRGQPVTGATGSCGPAASGASGPAGDGSGRLAAGAGDHRDGHDHRHGAHHPRPASAEGPGRDHRDGRLRHRLFLAVDPARLPLRQDQAGPLLHDRTGRRGAAVAGHHPRRPDHRRKPVDPGAGRGRGDRRTAGLAAQLWLRPGAGLSAGPSPAGGRRPVERRRRDRGDAVQRGSGCERVVGQGARRRITRPVGRAGPFVLDGQVFRLAQGHGGMVAPVGVVQHGAGDRDQVGLALKQQVFSLLRGDDHADGHDIGVRRRRLDRLGEGDLIIGLIAGNAGRGDIAAAGQVQIVVAHGVKGLTEGLRLLDRDAALGPV</sequence>
<evidence type="ECO:0000313" key="2">
    <source>
        <dbReference type="Proteomes" id="UP000038045"/>
    </source>
</evidence>
<dbReference type="WBParaSite" id="PTRK_0001363500.1">
    <property type="protein sequence ID" value="PTRK_0001363500.1"/>
    <property type="gene ID" value="PTRK_0001363500"/>
</dbReference>
<organism evidence="2 3">
    <name type="scientific">Parastrongyloides trichosuri</name>
    <name type="common">Possum-specific nematode worm</name>
    <dbReference type="NCBI Taxonomy" id="131310"/>
    <lineage>
        <taxon>Eukaryota</taxon>
        <taxon>Metazoa</taxon>
        <taxon>Ecdysozoa</taxon>
        <taxon>Nematoda</taxon>
        <taxon>Chromadorea</taxon>
        <taxon>Rhabditida</taxon>
        <taxon>Tylenchina</taxon>
        <taxon>Panagrolaimomorpha</taxon>
        <taxon>Strongyloidoidea</taxon>
        <taxon>Strongyloididae</taxon>
        <taxon>Parastrongyloides</taxon>
    </lineage>
</organism>
<name>A0A0N4ZXX0_PARTI</name>
<dbReference type="Proteomes" id="UP000038045">
    <property type="component" value="Unplaced"/>
</dbReference>
<feature type="compositionally biased region" description="Low complexity" evidence="1">
    <location>
        <begin position="150"/>
        <end position="174"/>
    </location>
</feature>
<reference evidence="3" key="1">
    <citation type="submission" date="2017-02" db="UniProtKB">
        <authorList>
            <consortium name="WormBaseParasite"/>
        </authorList>
    </citation>
    <scope>IDENTIFICATION</scope>
</reference>
<evidence type="ECO:0000313" key="3">
    <source>
        <dbReference type="WBParaSite" id="PTRK_0001363500.1"/>
    </source>
</evidence>
<proteinExistence type="predicted"/>
<evidence type="ECO:0000256" key="1">
    <source>
        <dbReference type="SAM" id="MobiDB-lite"/>
    </source>
</evidence>
<feature type="compositionally biased region" description="Low complexity" evidence="1">
    <location>
        <begin position="25"/>
        <end position="39"/>
    </location>
</feature>
<accession>A0A0N4ZXX0</accession>
<dbReference type="AlphaFoldDB" id="A0A0N4ZXX0"/>
<feature type="compositionally biased region" description="Basic residues" evidence="1">
    <location>
        <begin position="124"/>
        <end position="134"/>
    </location>
</feature>
<feature type="region of interest" description="Disordered" evidence="1">
    <location>
        <begin position="102"/>
        <end position="196"/>
    </location>
</feature>
<feature type="region of interest" description="Disordered" evidence="1">
    <location>
        <begin position="1"/>
        <end position="83"/>
    </location>
</feature>